<evidence type="ECO:0000313" key="3">
    <source>
        <dbReference type="EMBL" id="MBB6185196.1"/>
    </source>
</evidence>
<evidence type="ECO:0000313" key="2">
    <source>
        <dbReference type="EMBL" id="KGI76935.1"/>
    </source>
</evidence>
<dbReference type="Proteomes" id="UP000560000">
    <property type="component" value="Unassembled WGS sequence"/>
</dbReference>
<dbReference type="Gene3D" id="2.130.10.10">
    <property type="entry name" value="YVTN repeat-like/Quinoprotein amine dehydrogenase"/>
    <property type="match status" value="1"/>
</dbReference>
<dbReference type="Proteomes" id="UP000029708">
    <property type="component" value="Unassembled WGS sequence"/>
</dbReference>
<sequence>MSQQGTPRWKVTPQPGNQINSTDISADGGICLLGTSQEYGTGQFAVFCFNRISQQRWSDPLPSTTYQGVFWVAVSVDGRYGAAGGTQSQTASSAGFLRAYAMENGTRLLDESLPSRVNQVALSDAGERLVAVAGDSLYVYDLRGDGYARLAQPSFAGEYCRTCAISADGRRIVVGTSINSDSDDAESCFRWSRDTDGSDAGGAVHVFDIDDRQLQAHATSRTDAGIMHVAMLPNGSCWVASRHDGQAMAFTADVSLSDGTPAWIYAPAGIALDVAYGIAVAETEDGEVRVVCGANLQDTAKDRGCLYAVRSQREPGDTPSYTPTPLWQHTLAHDPNPGINMDRKAQWVTATDGQPDGGTSESKGNFYLFAAGSGRLAWQYTTSLMNWPMAIAADGHAVFGGSDDGSAYYWMLI</sequence>
<accession>A0A099CV85</accession>
<keyword evidence="4" id="KW-1185">Reference proteome</keyword>
<protein>
    <submittedName>
        <fullName evidence="3">Sugar lactone lactonase YvrE</fullName>
    </submittedName>
</protein>
<organism evidence="2 4">
    <name type="scientific">Oleiagrimonas soli</name>
    <dbReference type="NCBI Taxonomy" id="1543381"/>
    <lineage>
        <taxon>Bacteria</taxon>
        <taxon>Pseudomonadati</taxon>
        <taxon>Pseudomonadota</taxon>
        <taxon>Gammaproteobacteria</taxon>
        <taxon>Lysobacterales</taxon>
        <taxon>Rhodanobacteraceae</taxon>
        <taxon>Oleiagrimonas</taxon>
    </lineage>
</organism>
<dbReference type="EMBL" id="JACHET010000001">
    <property type="protein sequence ID" value="MBB6185196.1"/>
    <property type="molecule type" value="Genomic_DNA"/>
</dbReference>
<comment type="caution">
    <text evidence="2">The sequence shown here is derived from an EMBL/GenBank/DDBJ whole genome shotgun (WGS) entry which is preliminary data.</text>
</comment>
<dbReference type="OrthoDB" id="6195244at2"/>
<dbReference type="RefSeq" id="WP_152569340.1">
    <property type="nucleotide sequence ID" value="NZ_JACHET010000001.1"/>
</dbReference>
<evidence type="ECO:0000313" key="5">
    <source>
        <dbReference type="Proteomes" id="UP000560000"/>
    </source>
</evidence>
<gene>
    <name evidence="3" type="ORF">HNQ86_002541</name>
    <name evidence="2" type="ORF">LF63_0113550</name>
</gene>
<dbReference type="AlphaFoldDB" id="A0A099CV85"/>
<reference evidence="2 4" key="1">
    <citation type="submission" date="2014-09" db="EMBL/GenBank/DDBJ databases">
        <title>Xanthomonadaceae 3.5X direct submission.</title>
        <authorList>
            <person name="Fang T."/>
            <person name="Wang H."/>
        </authorList>
    </citation>
    <scope>NUCLEOTIDE SEQUENCE [LARGE SCALE GENOMIC DNA]</scope>
    <source>
        <strain evidence="2 4">3.5X</strain>
    </source>
</reference>
<dbReference type="InterPro" id="IPR015943">
    <property type="entry name" value="WD40/YVTN_repeat-like_dom_sf"/>
</dbReference>
<dbReference type="STRING" id="1543381.LF63_0113550"/>
<reference evidence="3 5" key="2">
    <citation type="submission" date="2020-08" db="EMBL/GenBank/DDBJ databases">
        <title>Genomic Encyclopedia of Type Strains, Phase IV (KMG-IV): sequencing the most valuable type-strain genomes for metagenomic binning, comparative biology and taxonomic classification.</title>
        <authorList>
            <person name="Goeker M."/>
        </authorList>
    </citation>
    <scope>NUCLEOTIDE SEQUENCE [LARGE SCALE GENOMIC DNA]</scope>
    <source>
        <strain evidence="3 5">DSM 107085</strain>
    </source>
</reference>
<dbReference type="InterPro" id="IPR011047">
    <property type="entry name" value="Quinoprotein_ADH-like_sf"/>
</dbReference>
<proteinExistence type="predicted"/>
<evidence type="ECO:0000256" key="1">
    <source>
        <dbReference type="SAM" id="MobiDB-lite"/>
    </source>
</evidence>
<dbReference type="EMBL" id="JROI01000015">
    <property type="protein sequence ID" value="KGI76935.1"/>
    <property type="molecule type" value="Genomic_DNA"/>
</dbReference>
<name>A0A099CV85_9GAMM</name>
<feature type="region of interest" description="Disordered" evidence="1">
    <location>
        <begin position="1"/>
        <end position="21"/>
    </location>
</feature>
<dbReference type="SUPFAM" id="SSF50998">
    <property type="entry name" value="Quinoprotein alcohol dehydrogenase-like"/>
    <property type="match status" value="1"/>
</dbReference>
<evidence type="ECO:0000313" key="4">
    <source>
        <dbReference type="Proteomes" id="UP000029708"/>
    </source>
</evidence>
<dbReference type="HOGENOM" id="CLU_665393_0_0_6"/>